<organism evidence="2 3">
    <name type="scientific">Oryza sativa subsp. japonica</name>
    <name type="common">Rice</name>
    <dbReference type="NCBI Taxonomy" id="39947"/>
    <lineage>
        <taxon>Eukaryota</taxon>
        <taxon>Viridiplantae</taxon>
        <taxon>Streptophyta</taxon>
        <taxon>Embryophyta</taxon>
        <taxon>Tracheophyta</taxon>
        <taxon>Spermatophyta</taxon>
        <taxon>Magnoliopsida</taxon>
        <taxon>Liliopsida</taxon>
        <taxon>Poales</taxon>
        <taxon>Poaceae</taxon>
        <taxon>BOP clade</taxon>
        <taxon>Oryzoideae</taxon>
        <taxon>Oryzeae</taxon>
        <taxon>Oryzinae</taxon>
        <taxon>Oryza</taxon>
        <taxon>Oryza sativa</taxon>
    </lineage>
</organism>
<dbReference type="InParanoid" id="A0A0P0WIT1"/>
<dbReference type="EMBL" id="AP014961">
    <property type="protein sequence ID" value="BAS92452.1"/>
    <property type="molecule type" value="Genomic_DNA"/>
</dbReference>
<feature type="region of interest" description="Disordered" evidence="1">
    <location>
        <begin position="1"/>
        <end position="34"/>
    </location>
</feature>
<feature type="compositionally biased region" description="Gly residues" evidence="1">
    <location>
        <begin position="1"/>
        <end position="10"/>
    </location>
</feature>
<gene>
    <name evidence="2" type="ordered locus">Os05g0168002</name>
    <name evidence="2" type="ORF">OSNPB_050168002</name>
</gene>
<sequence>MWRGPPGGGHSWRLPRRPNTGDGGEEVQASAQRRRAQLVAVRQGVILAPQRESRSDTPVSWSAIFATLRYKRSVSHSHPPRPTPWPAIEGRRRLLPAPC</sequence>
<dbReference type="PaxDb" id="39947-A0A0P0WIT1"/>
<keyword evidence="3" id="KW-1185">Reference proteome</keyword>
<evidence type="ECO:0000313" key="3">
    <source>
        <dbReference type="Proteomes" id="UP000059680"/>
    </source>
</evidence>
<reference evidence="2 3" key="3">
    <citation type="journal article" date="2013" name="Rice">
        <title>Improvement of the Oryza sativa Nipponbare reference genome using next generation sequence and optical map data.</title>
        <authorList>
            <person name="Kawahara Y."/>
            <person name="de la Bastide M."/>
            <person name="Hamilton J.P."/>
            <person name="Kanamori H."/>
            <person name="McCombie W.R."/>
            <person name="Ouyang S."/>
            <person name="Schwartz D.C."/>
            <person name="Tanaka T."/>
            <person name="Wu J."/>
            <person name="Zhou S."/>
            <person name="Childs K.L."/>
            <person name="Davidson R.M."/>
            <person name="Lin H."/>
            <person name="Quesada-Ocampo L."/>
            <person name="Vaillancourt B."/>
            <person name="Sakai H."/>
            <person name="Lee S.S."/>
            <person name="Kim J."/>
            <person name="Numa H."/>
            <person name="Itoh T."/>
            <person name="Buell C.R."/>
            <person name="Matsumoto T."/>
        </authorList>
    </citation>
    <scope>NUCLEOTIDE SEQUENCE [LARGE SCALE GENOMIC DNA]</scope>
    <source>
        <strain evidence="3">cv. Nipponbare</strain>
    </source>
</reference>
<evidence type="ECO:0000256" key="1">
    <source>
        <dbReference type="SAM" id="MobiDB-lite"/>
    </source>
</evidence>
<name>A0A0P0WIT1_ORYSJ</name>
<evidence type="ECO:0000313" key="2">
    <source>
        <dbReference type="EMBL" id="BAS92452.1"/>
    </source>
</evidence>
<reference evidence="2 3" key="2">
    <citation type="journal article" date="2013" name="Plant Cell Physiol.">
        <title>Rice Annotation Project Database (RAP-DB): an integrative and interactive database for rice genomics.</title>
        <authorList>
            <person name="Sakai H."/>
            <person name="Lee S.S."/>
            <person name="Tanaka T."/>
            <person name="Numa H."/>
            <person name="Kim J."/>
            <person name="Kawahara Y."/>
            <person name="Wakimoto H."/>
            <person name="Yang C.C."/>
            <person name="Iwamoto M."/>
            <person name="Abe T."/>
            <person name="Yamada Y."/>
            <person name="Muto A."/>
            <person name="Inokuchi H."/>
            <person name="Ikemura T."/>
            <person name="Matsumoto T."/>
            <person name="Sasaki T."/>
            <person name="Itoh T."/>
        </authorList>
    </citation>
    <scope>NUCLEOTIDE SEQUENCE [LARGE SCALE GENOMIC DNA]</scope>
    <source>
        <strain evidence="3">cv. Nipponbare</strain>
    </source>
</reference>
<accession>A0A0P0WIT1</accession>
<reference evidence="3" key="1">
    <citation type="journal article" date="2005" name="Nature">
        <title>The map-based sequence of the rice genome.</title>
        <authorList>
            <consortium name="International rice genome sequencing project (IRGSP)"/>
            <person name="Matsumoto T."/>
            <person name="Wu J."/>
            <person name="Kanamori H."/>
            <person name="Katayose Y."/>
            <person name="Fujisawa M."/>
            <person name="Namiki N."/>
            <person name="Mizuno H."/>
            <person name="Yamamoto K."/>
            <person name="Antonio B.A."/>
            <person name="Baba T."/>
            <person name="Sakata K."/>
            <person name="Nagamura Y."/>
            <person name="Aoki H."/>
            <person name="Arikawa K."/>
            <person name="Arita K."/>
            <person name="Bito T."/>
            <person name="Chiden Y."/>
            <person name="Fujitsuka N."/>
            <person name="Fukunaka R."/>
            <person name="Hamada M."/>
            <person name="Harada C."/>
            <person name="Hayashi A."/>
            <person name="Hijishita S."/>
            <person name="Honda M."/>
            <person name="Hosokawa S."/>
            <person name="Ichikawa Y."/>
            <person name="Idonuma A."/>
            <person name="Iijima M."/>
            <person name="Ikeda M."/>
            <person name="Ikeno M."/>
            <person name="Ito K."/>
            <person name="Ito S."/>
            <person name="Ito T."/>
            <person name="Ito Y."/>
            <person name="Ito Y."/>
            <person name="Iwabuchi A."/>
            <person name="Kamiya K."/>
            <person name="Karasawa W."/>
            <person name="Kurita K."/>
            <person name="Katagiri S."/>
            <person name="Kikuta A."/>
            <person name="Kobayashi H."/>
            <person name="Kobayashi N."/>
            <person name="Machita K."/>
            <person name="Maehara T."/>
            <person name="Masukawa M."/>
            <person name="Mizubayashi T."/>
            <person name="Mukai Y."/>
            <person name="Nagasaki H."/>
            <person name="Nagata Y."/>
            <person name="Naito S."/>
            <person name="Nakashima M."/>
            <person name="Nakama Y."/>
            <person name="Nakamichi Y."/>
            <person name="Nakamura M."/>
            <person name="Meguro A."/>
            <person name="Negishi M."/>
            <person name="Ohta I."/>
            <person name="Ohta T."/>
            <person name="Okamoto M."/>
            <person name="Ono N."/>
            <person name="Saji S."/>
            <person name="Sakaguchi M."/>
            <person name="Sakai K."/>
            <person name="Shibata M."/>
            <person name="Shimokawa T."/>
            <person name="Song J."/>
            <person name="Takazaki Y."/>
            <person name="Terasawa K."/>
            <person name="Tsugane M."/>
            <person name="Tsuji K."/>
            <person name="Ueda S."/>
            <person name="Waki K."/>
            <person name="Yamagata H."/>
            <person name="Yamamoto M."/>
            <person name="Yamamoto S."/>
            <person name="Yamane H."/>
            <person name="Yoshiki S."/>
            <person name="Yoshihara R."/>
            <person name="Yukawa K."/>
            <person name="Zhong H."/>
            <person name="Yano M."/>
            <person name="Yuan Q."/>
            <person name="Ouyang S."/>
            <person name="Liu J."/>
            <person name="Jones K.M."/>
            <person name="Gansberger K."/>
            <person name="Moffat K."/>
            <person name="Hill J."/>
            <person name="Bera J."/>
            <person name="Fadrosh D."/>
            <person name="Jin S."/>
            <person name="Johri S."/>
            <person name="Kim M."/>
            <person name="Overton L."/>
            <person name="Reardon M."/>
            <person name="Tsitrin T."/>
            <person name="Vuong H."/>
            <person name="Weaver B."/>
            <person name="Ciecko A."/>
            <person name="Tallon L."/>
            <person name="Jackson J."/>
            <person name="Pai G."/>
            <person name="Aken S.V."/>
            <person name="Utterback T."/>
            <person name="Reidmuller S."/>
            <person name="Feldblyum T."/>
            <person name="Hsiao J."/>
            <person name="Zismann V."/>
            <person name="Iobst S."/>
            <person name="de Vazeille A.R."/>
            <person name="Buell C.R."/>
            <person name="Ying K."/>
            <person name="Li Y."/>
            <person name="Lu T."/>
            <person name="Huang Y."/>
            <person name="Zhao Q."/>
            <person name="Feng Q."/>
            <person name="Zhang L."/>
            <person name="Zhu J."/>
            <person name="Weng Q."/>
            <person name="Mu J."/>
            <person name="Lu Y."/>
            <person name="Fan D."/>
            <person name="Liu Y."/>
            <person name="Guan J."/>
            <person name="Zhang Y."/>
            <person name="Yu S."/>
            <person name="Liu X."/>
            <person name="Zhang Y."/>
            <person name="Hong G."/>
            <person name="Han B."/>
            <person name="Choisne N."/>
            <person name="Demange N."/>
            <person name="Orjeda G."/>
            <person name="Samain S."/>
            <person name="Cattolico L."/>
            <person name="Pelletier E."/>
            <person name="Couloux A."/>
            <person name="Segurens B."/>
            <person name="Wincker P."/>
            <person name="D'Hont A."/>
            <person name="Scarpelli C."/>
            <person name="Weissenbach J."/>
            <person name="Salanoubat M."/>
            <person name="Quetier F."/>
            <person name="Yu Y."/>
            <person name="Kim H.R."/>
            <person name="Rambo T."/>
            <person name="Currie J."/>
            <person name="Collura K."/>
            <person name="Luo M."/>
            <person name="Yang T."/>
            <person name="Ammiraju J.S.S."/>
            <person name="Engler F."/>
            <person name="Soderlund C."/>
            <person name="Wing R.A."/>
            <person name="Palmer L.E."/>
            <person name="de la Bastide M."/>
            <person name="Spiegel L."/>
            <person name="Nascimento L."/>
            <person name="Zutavern T."/>
            <person name="O'Shaughnessy A."/>
            <person name="Dike S."/>
            <person name="Dedhia N."/>
            <person name="Preston R."/>
            <person name="Balija V."/>
            <person name="McCombie W.R."/>
            <person name="Chow T."/>
            <person name="Chen H."/>
            <person name="Chung M."/>
            <person name="Chen C."/>
            <person name="Shaw J."/>
            <person name="Wu H."/>
            <person name="Hsiao K."/>
            <person name="Chao Y."/>
            <person name="Chu M."/>
            <person name="Cheng C."/>
            <person name="Hour A."/>
            <person name="Lee P."/>
            <person name="Lin S."/>
            <person name="Lin Y."/>
            <person name="Liou J."/>
            <person name="Liu S."/>
            <person name="Hsing Y."/>
            <person name="Raghuvanshi S."/>
            <person name="Mohanty A."/>
            <person name="Bharti A.K."/>
            <person name="Gaur A."/>
            <person name="Gupta V."/>
            <person name="Kumar D."/>
            <person name="Ravi V."/>
            <person name="Vij S."/>
            <person name="Kapur A."/>
            <person name="Khurana P."/>
            <person name="Khurana P."/>
            <person name="Khurana J.P."/>
            <person name="Tyagi A.K."/>
            <person name="Gaikwad K."/>
            <person name="Singh A."/>
            <person name="Dalal V."/>
            <person name="Srivastava S."/>
            <person name="Dixit A."/>
            <person name="Pal A.K."/>
            <person name="Ghazi I.A."/>
            <person name="Yadav M."/>
            <person name="Pandit A."/>
            <person name="Bhargava A."/>
            <person name="Sureshbabu K."/>
            <person name="Batra K."/>
            <person name="Sharma T.R."/>
            <person name="Mohapatra T."/>
            <person name="Singh N.K."/>
            <person name="Messing J."/>
            <person name="Nelson A.B."/>
            <person name="Fuks G."/>
            <person name="Kavchok S."/>
            <person name="Keizer G."/>
            <person name="Linton E."/>
            <person name="Llaca V."/>
            <person name="Song R."/>
            <person name="Tanyolac B."/>
            <person name="Young S."/>
            <person name="Ho-Il K."/>
            <person name="Hahn J.H."/>
            <person name="Sangsakoo G."/>
            <person name="Vanavichit A."/>
            <person name="de Mattos Luiz.A.T."/>
            <person name="Zimmer P.D."/>
            <person name="Malone G."/>
            <person name="Dellagostin O."/>
            <person name="de Oliveira A.C."/>
            <person name="Bevan M."/>
            <person name="Bancroft I."/>
            <person name="Minx P."/>
            <person name="Cordum H."/>
            <person name="Wilson R."/>
            <person name="Cheng Z."/>
            <person name="Jin W."/>
            <person name="Jiang J."/>
            <person name="Leong S.A."/>
            <person name="Iwama H."/>
            <person name="Gojobori T."/>
            <person name="Itoh T."/>
            <person name="Niimura Y."/>
            <person name="Fujii Y."/>
            <person name="Habara T."/>
            <person name="Sakai H."/>
            <person name="Sato Y."/>
            <person name="Wilson G."/>
            <person name="Kumar K."/>
            <person name="McCouch S."/>
            <person name="Juretic N."/>
            <person name="Hoen D."/>
            <person name="Wright S."/>
            <person name="Bruskiewich R."/>
            <person name="Bureau T."/>
            <person name="Miyao A."/>
            <person name="Hirochika H."/>
            <person name="Nishikawa T."/>
            <person name="Kadowaki K."/>
            <person name="Sugiura M."/>
            <person name="Burr B."/>
            <person name="Sasaki T."/>
        </authorList>
    </citation>
    <scope>NUCLEOTIDE SEQUENCE [LARGE SCALE GENOMIC DNA]</scope>
    <source>
        <strain evidence="3">cv. Nipponbare</strain>
    </source>
</reference>
<feature type="region of interest" description="Disordered" evidence="1">
    <location>
        <begin position="72"/>
        <end position="99"/>
    </location>
</feature>
<proteinExistence type="predicted"/>
<dbReference type="Proteomes" id="UP000059680">
    <property type="component" value="Chromosome 5"/>
</dbReference>
<dbReference type="AlphaFoldDB" id="A0A0P0WIT1"/>
<protein>
    <submittedName>
        <fullName evidence="2">Os05g0168002 protein</fullName>
    </submittedName>
</protein>